<sequence length="80" mass="9268">MELVKDLYWTKMSYNAHEDEDEYECPSPPISDAYGCYFRKKSHRSGYLKITKEYINNIVPGVDKSFAPNTGEPSTKKRKA</sequence>
<reference evidence="1" key="1">
    <citation type="submission" date="2014-09" db="EMBL/GenBank/DDBJ databases">
        <title>Draft genome sequence of an oleaginous Mucoromycotina fungus Mucor ambiguus NBRC6742.</title>
        <authorList>
            <person name="Takeda I."/>
            <person name="Yamane N."/>
            <person name="Morita T."/>
            <person name="Tamano K."/>
            <person name="Machida M."/>
            <person name="Baker S."/>
            <person name="Koike H."/>
        </authorList>
    </citation>
    <scope>NUCLEOTIDE SEQUENCE</scope>
    <source>
        <strain evidence="1">NBRC 6742</strain>
    </source>
</reference>
<keyword evidence="2" id="KW-1185">Reference proteome</keyword>
<dbReference type="EMBL" id="DF836650">
    <property type="protein sequence ID" value="GAN10491.1"/>
    <property type="molecule type" value="Genomic_DNA"/>
</dbReference>
<evidence type="ECO:0000313" key="1">
    <source>
        <dbReference type="EMBL" id="GAN10491.1"/>
    </source>
</evidence>
<dbReference type="Proteomes" id="UP000053815">
    <property type="component" value="Unassembled WGS sequence"/>
</dbReference>
<protein>
    <submittedName>
        <fullName evidence="1">Uncharacterized protein</fullName>
    </submittedName>
</protein>
<dbReference type="AlphaFoldDB" id="A0A0C9MI52"/>
<proteinExistence type="predicted"/>
<organism evidence="1">
    <name type="scientific">Mucor ambiguus</name>
    <dbReference type="NCBI Taxonomy" id="91626"/>
    <lineage>
        <taxon>Eukaryota</taxon>
        <taxon>Fungi</taxon>
        <taxon>Fungi incertae sedis</taxon>
        <taxon>Mucoromycota</taxon>
        <taxon>Mucoromycotina</taxon>
        <taxon>Mucoromycetes</taxon>
        <taxon>Mucorales</taxon>
        <taxon>Mucorineae</taxon>
        <taxon>Mucoraceae</taxon>
        <taxon>Mucor</taxon>
    </lineage>
</organism>
<name>A0A0C9MI52_9FUNG</name>
<evidence type="ECO:0000313" key="2">
    <source>
        <dbReference type="Proteomes" id="UP000053815"/>
    </source>
</evidence>
<gene>
    <name evidence="1" type="ORF">MAM1_0361c10032</name>
</gene>
<accession>A0A0C9MI52</accession>